<dbReference type="OrthoDB" id="2989999at2"/>
<dbReference type="RefSeq" id="WP_069657027.1">
    <property type="nucleotide sequence ID" value="NZ_MIJF01000035.1"/>
</dbReference>
<proteinExistence type="predicted"/>
<accession>A0A1D2YTL5</accession>
<name>A0A1D2YTL5_9BACI</name>
<dbReference type="Proteomes" id="UP000243739">
    <property type="component" value="Unassembled WGS sequence"/>
</dbReference>
<dbReference type="STRING" id="337097.BHF71_02370"/>
<evidence type="ECO:0000313" key="2">
    <source>
        <dbReference type="Proteomes" id="UP000243739"/>
    </source>
</evidence>
<protein>
    <recommendedName>
        <fullName evidence="3">Radical SAM protein</fullName>
    </recommendedName>
</protein>
<organism evidence="1 2">
    <name type="scientific">Vulcanibacillus modesticaldus</name>
    <dbReference type="NCBI Taxonomy" id="337097"/>
    <lineage>
        <taxon>Bacteria</taxon>
        <taxon>Bacillati</taxon>
        <taxon>Bacillota</taxon>
        <taxon>Bacilli</taxon>
        <taxon>Bacillales</taxon>
        <taxon>Bacillaceae</taxon>
        <taxon>Vulcanibacillus</taxon>
    </lineage>
</organism>
<evidence type="ECO:0008006" key="3">
    <source>
        <dbReference type="Google" id="ProtNLM"/>
    </source>
</evidence>
<gene>
    <name evidence="1" type="ORF">BHF71_02370</name>
</gene>
<dbReference type="EMBL" id="MIJF01000035">
    <property type="protein sequence ID" value="OEF99050.1"/>
    <property type="molecule type" value="Genomic_DNA"/>
</dbReference>
<sequence>MGQDREYFFVFDERLGIKTPILKKEWDGYTEQEQLDIIKIWEQERAKIPNQIKIMEQMIIEKQNLMFDIDYEEYCEIHKKIIELASIINDLNILFRTEAYLTKK</sequence>
<dbReference type="AlphaFoldDB" id="A0A1D2YTL5"/>
<comment type="caution">
    <text evidence="1">The sequence shown here is derived from an EMBL/GenBank/DDBJ whole genome shotgun (WGS) entry which is preliminary data.</text>
</comment>
<evidence type="ECO:0000313" key="1">
    <source>
        <dbReference type="EMBL" id="OEF99050.1"/>
    </source>
</evidence>
<keyword evidence="2" id="KW-1185">Reference proteome</keyword>
<reference evidence="1 2" key="1">
    <citation type="submission" date="2016-09" db="EMBL/GenBank/DDBJ databases">
        <title>Draft genome sequence for the type strain of Vulcanibacillus modesticaldus BR, a strictly anaerobic, moderately thermophilic, and nitrate-reducing bacterium from deep sea-hydrothermal vents of the Mid-Atlantic Ridge.</title>
        <authorList>
            <person name="Abin C.A."/>
            <person name="Hollibaugh J.T."/>
        </authorList>
    </citation>
    <scope>NUCLEOTIDE SEQUENCE [LARGE SCALE GENOMIC DNA]</scope>
    <source>
        <strain evidence="1 2">BR</strain>
    </source>
</reference>